<evidence type="ECO:0000313" key="1">
    <source>
        <dbReference type="EMBL" id="SEN25757.1"/>
    </source>
</evidence>
<dbReference type="AlphaFoldDB" id="A0A1H8F3Q8"/>
<evidence type="ECO:0000313" key="2">
    <source>
        <dbReference type="Proteomes" id="UP000199585"/>
    </source>
</evidence>
<dbReference type="Proteomes" id="UP000199585">
    <property type="component" value="Unassembled WGS sequence"/>
</dbReference>
<sequence>MAAYLPYAPTSQAPPAPLNKGPAMRSVLSLLTLSTVVLTACAPGGSVQNPFTGVTSALQAPDSQRGAVELAVKSEFPAIMAQIDAGGGPALTAAFDAAGVPLEDRPARLIQLRNEADLYAGNPGALTQALLVWGGRQMS</sequence>
<dbReference type="EMBL" id="FOCI01000012">
    <property type="protein sequence ID" value="SEN25757.1"/>
    <property type="molecule type" value="Genomic_DNA"/>
</dbReference>
<gene>
    <name evidence="1" type="ORF">SAMN04488003_11221</name>
</gene>
<dbReference type="STRING" id="245187.SAMN04488003_11221"/>
<organism evidence="1 2">
    <name type="scientific">Loktanella fryxellensis</name>
    <dbReference type="NCBI Taxonomy" id="245187"/>
    <lineage>
        <taxon>Bacteria</taxon>
        <taxon>Pseudomonadati</taxon>
        <taxon>Pseudomonadota</taxon>
        <taxon>Alphaproteobacteria</taxon>
        <taxon>Rhodobacterales</taxon>
        <taxon>Roseobacteraceae</taxon>
        <taxon>Loktanella</taxon>
    </lineage>
</organism>
<proteinExistence type="predicted"/>
<name>A0A1H8F3Q8_9RHOB</name>
<protein>
    <submittedName>
        <fullName evidence="1">Uncharacterized protein</fullName>
    </submittedName>
</protein>
<reference evidence="1 2" key="1">
    <citation type="submission" date="2016-10" db="EMBL/GenBank/DDBJ databases">
        <authorList>
            <person name="de Groot N.N."/>
        </authorList>
    </citation>
    <scope>NUCLEOTIDE SEQUENCE [LARGE SCALE GENOMIC DNA]</scope>
    <source>
        <strain evidence="1 2">DSM 16213</strain>
    </source>
</reference>
<keyword evidence="2" id="KW-1185">Reference proteome</keyword>
<accession>A0A1H8F3Q8</accession>